<accession>A0A3Q9FTK0</accession>
<organism evidence="1 2">
    <name type="scientific">Flammeovirga pectinis</name>
    <dbReference type="NCBI Taxonomy" id="2494373"/>
    <lineage>
        <taxon>Bacteria</taxon>
        <taxon>Pseudomonadati</taxon>
        <taxon>Bacteroidota</taxon>
        <taxon>Cytophagia</taxon>
        <taxon>Cytophagales</taxon>
        <taxon>Flammeovirgaceae</taxon>
        <taxon>Flammeovirga</taxon>
    </lineage>
</organism>
<dbReference type="RefSeq" id="WP_126618724.1">
    <property type="nucleotide sequence ID" value="NZ_CP034563.1"/>
</dbReference>
<dbReference type="OrthoDB" id="9839508at2"/>
<evidence type="ECO:0000313" key="1">
    <source>
        <dbReference type="EMBL" id="AZQ64730.1"/>
    </source>
</evidence>
<evidence type="ECO:0000313" key="2">
    <source>
        <dbReference type="Proteomes" id="UP000267268"/>
    </source>
</evidence>
<dbReference type="AlphaFoldDB" id="A0A3Q9FTK0"/>
<name>A0A3Q9FTK0_9BACT</name>
<gene>
    <name evidence="1" type="ORF">EI427_21130</name>
</gene>
<protein>
    <recommendedName>
        <fullName evidence="3">Tetratricopeptide repeat protein</fullName>
    </recommendedName>
</protein>
<dbReference type="KEGG" id="fll:EI427_21130"/>
<sequence length="324" mass="38987">MKYYIILFLTIIPTSILFGQSFDSDTLGIYYAQSIEEQLYRDCSLDLSKNQEKILTNRLILVYDDILEKFPNTYFKPYIFNKLGTLYKYQNDLSSSEMYYKRVTKYKGQFSWEYRLRVLCSFFNESFFESFTIDNVSTLKHDSFLNLSRIEILRNNYRSALVLLDSTRNYPQNIGGCFSDEYPHYKERTTILYALKDFKKLNIIFKDAYLSSFFIPKEKDEITYKTIINNYTKEEIYTGILKPIKDLSIKKSLDWFELKITFMDKEEYLDLDIFDGEEEYKKFFLKEDDNTAINYEDIGRKVIKNCKKSYLYRKLKKYTIHNKN</sequence>
<proteinExistence type="predicted"/>
<keyword evidence="2" id="KW-1185">Reference proteome</keyword>
<evidence type="ECO:0008006" key="3">
    <source>
        <dbReference type="Google" id="ProtNLM"/>
    </source>
</evidence>
<dbReference type="EMBL" id="CP034563">
    <property type="protein sequence ID" value="AZQ64730.1"/>
    <property type="molecule type" value="Genomic_DNA"/>
</dbReference>
<reference evidence="1 2" key="1">
    <citation type="submission" date="2018-12" db="EMBL/GenBank/DDBJ databases">
        <title>Flammeovirga pectinis sp. nov., isolated from the gut of the Korean scallop, Patinopecten yessoensis.</title>
        <authorList>
            <person name="Bae J.-W."/>
            <person name="Jeong Y.-S."/>
            <person name="Kang W."/>
        </authorList>
    </citation>
    <scope>NUCLEOTIDE SEQUENCE [LARGE SCALE GENOMIC DNA]</scope>
    <source>
        <strain evidence="1 2">L12M1</strain>
    </source>
</reference>
<dbReference type="Proteomes" id="UP000267268">
    <property type="component" value="Chromosome 2"/>
</dbReference>